<evidence type="ECO:0000256" key="4">
    <source>
        <dbReference type="ARBA" id="ARBA00022989"/>
    </source>
</evidence>
<keyword evidence="2" id="KW-0812">Transmembrane</keyword>
<dbReference type="InterPro" id="IPR039205">
    <property type="entry name" value="NDUFA11"/>
</dbReference>
<keyword evidence="6" id="KW-0472">Membrane</keyword>
<keyword evidence="8" id="KW-1185">Reference proteome</keyword>
<organism evidence="8">
    <name type="scientific">Schizophyllum commune (strain H4-8 / FGSC 9210)</name>
    <name type="common">Split gill fungus</name>
    <dbReference type="NCBI Taxonomy" id="578458"/>
    <lineage>
        <taxon>Eukaryota</taxon>
        <taxon>Fungi</taxon>
        <taxon>Dikarya</taxon>
        <taxon>Basidiomycota</taxon>
        <taxon>Agaricomycotina</taxon>
        <taxon>Agaricomycetes</taxon>
        <taxon>Agaricomycetidae</taxon>
        <taxon>Agaricales</taxon>
        <taxon>Schizophyllaceae</taxon>
        <taxon>Schizophyllum</taxon>
    </lineage>
</organism>
<comment type="subcellular location">
    <subcellularLocation>
        <location evidence="1">Mitochondrion inner membrane</location>
        <topology evidence="1">Multi-pass membrane protein</topology>
    </subcellularLocation>
</comment>
<dbReference type="AlphaFoldDB" id="D8PNT1"/>
<dbReference type="EMBL" id="GL377302">
    <property type="protein sequence ID" value="EFJ03621.1"/>
    <property type="molecule type" value="Genomic_DNA"/>
</dbReference>
<dbReference type="HOGENOM" id="CLU_088319_1_0_1"/>
<evidence type="ECO:0000256" key="5">
    <source>
        <dbReference type="ARBA" id="ARBA00023128"/>
    </source>
</evidence>
<dbReference type="eggNOG" id="ENOG502S81D">
    <property type="taxonomic scope" value="Eukaryota"/>
</dbReference>
<protein>
    <submittedName>
        <fullName evidence="7">Uncharacterized protein</fullName>
    </submittedName>
</protein>
<dbReference type="OMA" id="TMMNLRE"/>
<keyword evidence="4" id="KW-1133">Transmembrane helix</keyword>
<dbReference type="VEuPathDB" id="FungiDB:SCHCODRAFT_02612285"/>
<dbReference type="Pfam" id="PF02466">
    <property type="entry name" value="Tim17"/>
    <property type="match status" value="1"/>
</dbReference>
<dbReference type="PANTHER" id="PTHR21382">
    <property type="entry name" value="NADH-UBIQUINONE OXIDOREDUCTASE SUBUNIT"/>
    <property type="match status" value="1"/>
</dbReference>
<evidence type="ECO:0000256" key="6">
    <source>
        <dbReference type="ARBA" id="ARBA00023136"/>
    </source>
</evidence>
<dbReference type="InParanoid" id="D8PNT1"/>
<gene>
    <name evidence="7" type="ORF">SCHCODRAFT_72933</name>
</gene>
<sequence length="154" mass="15772">MTGSAGDGFEPKSTLEYAGKAALQGAAIGTVMSGVQNALQHHSHGALGIFTRTGSTIGFFAAMGATFAATEAYVGNIRKRSDYWNGVAGGCAAGFLAGVRARSIPLALASSAGLGAMIGLFDYTAGVTGEPTLTAEEKRRRFFKQPPQPIVAAE</sequence>
<accession>D8PNT1</accession>
<evidence type="ECO:0000256" key="1">
    <source>
        <dbReference type="ARBA" id="ARBA00004448"/>
    </source>
</evidence>
<dbReference type="GeneID" id="9584810"/>
<evidence type="ECO:0000313" key="7">
    <source>
        <dbReference type="EMBL" id="EFJ03621.1"/>
    </source>
</evidence>
<dbReference type="GO" id="GO:0006120">
    <property type="term" value="P:mitochondrial electron transport, NADH to ubiquinone"/>
    <property type="evidence" value="ECO:0007669"/>
    <property type="project" value="InterPro"/>
</dbReference>
<dbReference type="Proteomes" id="UP000007431">
    <property type="component" value="Unassembled WGS sequence"/>
</dbReference>
<dbReference type="PANTHER" id="PTHR21382:SF1">
    <property type="entry name" value="NADH DEHYDROGENASE [UBIQUINONE] 1 ALPHA SUBCOMPLEX SUBUNIT 11"/>
    <property type="match status" value="1"/>
</dbReference>
<evidence type="ECO:0000256" key="3">
    <source>
        <dbReference type="ARBA" id="ARBA00022792"/>
    </source>
</evidence>
<dbReference type="STRING" id="578458.D8PNT1"/>
<dbReference type="GO" id="GO:0045271">
    <property type="term" value="C:respiratory chain complex I"/>
    <property type="evidence" value="ECO:0007669"/>
    <property type="project" value="InterPro"/>
</dbReference>
<keyword evidence="5" id="KW-0496">Mitochondrion</keyword>
<reference evidence="7 8" key="1">
    <citation type="journal article" date="2010" name="Nat. Biotechnol.">
        <title>Genome sequence of the model mushroom Schizophyllum commune.</title>
        <authorList>
            <person name="Ohm R.A."/>
            <person name="de Jong J.F."/>
            <person name="Lugones L.G."/>
            <person name="Aerts A."/>
            <person name="Kothe E."/>
            <person name="Stajich J.E."/>
            <person name="de Vries R.P."/>
            <person name="Record E."/>
            <person name="Levasseur A."/>
            <person name="Baker S.E."/>
            <person name="Bartholomew K.A."/>
            <person name="Coutinho P.M."/>
            <person name="Erdmann S."/>
            <person name="Fowler T.J."/>
            <person name="Gathman A.C."/>
            <person name="Lombard V."/>
            <person name="Henrissat B."/>
            <person name="Knabe N."/>
            <person name="Kuees U."/>
            <person name="Lilly W.W."/>
            <person name="Lindquist E."/>
            <person name="Lucas S."/>
            <person name="Magnuson J.K."/>
            <person name="Piumi F."/>
            <person name="Raudaskoski M."/>
            <person name="Salamov A."/>
            <person name="Schmutz J."/>
            <person name="Schwarze F.W.M.R."/>
            <person name="vanKuyk P.A."/>
            <person name="Horton J.S."/>
            <person name="Grigoriev I.V."/>
            <person name="Woesten H.A.B."/>
        </authorList>
    </citation>
    <scope>NUCLEOTIDE SEQUENCE [LARGE SCALE GENOMIC DNA]</scope>
    <source>
        <strain evidence="8">H4-8 / FGSC 9210</strain>
    </source>
</reference>
<evidence type="ECO:0000256" key="2">
    <source>
        <dbReference type="ARBA" id="ARBA00022692"/>
    </source>
</evidence>
<dbReference type="OrthoDB" id="1913277at2759"/>
<dbReference type="KEGG" id="scm:SCHCO_02612285"/>
<name>D8PNT1_SCHCM</name>
<dbReference type="RefSeq" id="XP_003038523.1">
    <property type="nucleotide sequence ID" value="XM_003038477.1"/>
</dbReference>
<evidence type="ECO:0000313" key="8">
    <source>
        <dbReference type="Proteomes" id="UP000007431"/>
    </source>
</evidence>
<dbReference type="GO" id="GO:0005743">
    <property type="term" value="C:mitochondrial inner membrane"/>
    <property type="evidence" value="ECO:0007669"/>
    <property type="project" value="UniProtKB-SubCell"/>
</dbReference>
<proteinExistence type="predicted"/>
<keyword evidence="3" id="KW-0999">Mitochondrion inner membrane</keyword>